<organism evidence="2 3">
    <name type="scientific">Sediminitomix flava</name>
    <dbReference type="NCBI Taxonomy" id="379075"/>
    <lineage>
        <taxon>Bacteria</taxon>
        <taxon>Pseudomonadati</taxon>
        <taxon>Bacteroidota</taxon>
        <taxon>Cytophagia</taxon>
        <taxon>Cytophagales</taxon>
        <taxon>Flammeovirgaceae</taxon>
        <taxon>Sediminitomix</taxon>
    </lineage>
</organism>
<dbReference type="RefSeq" id="WP_109617660.1">
    <property type="nucleotide sequence ID" value="NZ_QGDO01000002.1"/>
</dbReference>
<keyword evidence="2" id="KW-0449">Lipoprotein</keyword>
<proteinExistence type="predicted"/>
<evidence type="ECO:0000256" key="1">
    <source>
        <dbReference type="SAM" id="SignalP"/>
    </source>
</evidence>
<comment type="caution">
    <text evidence="2">The sequence shown here is derived from an EMBL/GenBank/DDBJ whole genome shotgun (WGS) entry which is preliminary data.</text>
</comment>
<protein>
    <submittedName>
        <fullName evidence="2">SusD/RagB-like outer membrane lipoprotein</fullName>
    </submittedName>
</protein>
<evidence type="ECO:0000313" key="3">
    <source>
        <dbReference type="Proteomes" id="UP000245535"/>
    </source>
</evidence>
<dbReference type="AlphaFoldDB" id="A0A315ZD81"/>
<dbReference type="InterPro" id="IPR011990">
    <property type="entry name" value="TPR-like_helical_dom_sf"/>
</dbReference>
<dbReference type="SUPFAM" id="SSF48452">
    <property type="entry name" value="TPR-like"/>
    <property type="match status" value="1"/>
</dbReference>
<dbReference type="Proteomes" id="UP000245535">
    <property type="component" value="Unassembled WGS sequence"/>
</dbReference>
<keyword evidence="3" id="KW-1185">Reference proteome</keyword>
<dbReference type="Gene3D" id="1.25.40.390">
    <property type="match status" value="1"/>
</dbReference>
<dbReference type="PROSITE" id="PS51257">
    <property type="entry name" value="PROKAR_LIPOPROTEIN"/>
    <property type="match status" value="1"/>
</dbReference>
<dbReference type="OrthoDB" id="843771at2"/>
<name>A0A315ZD81_SEDFL</name>
<dbReference type="Pfam" id="PF12741">
    <property type="entry name" value="SusD-like"/>
    <property type="match status" value="1"/>
</dbReference>
<feature type="chain" id="PRO_5016277293" evidence="1">
    <location>
        <begin position="23"/>
        <end position="526"/>
    </location>
</feature>
<feature type="signal peptide" evidence="1">
    <location>
        <begin position="1"/>
        <end position="22"/>
    </location>
</feature>
<sequence>MRKLFNKYILPATVAMGMFASACTDNFEEINDDPNLISDEILEGDYQFVMAFYPQLARSIYFNFDNSNWRWQVQQNLNGDVFSGYMAPPTPFAANNNATHYALIWNSWPFSIAYTNVMGPANEIERNKDIINPKLYAVSLVLKVMGMHRVTDIYGPIPYSEFGSSDFAIGYDSQEEVYTAFFNELNEAIATLEADQSEIPAFSSVDDLYAGNFTQWLKFANTLKLRLAMRISNVDPATAKVQAEAAIASGTFVAGDIAQVNSDIIHPLATVAHGWGDIKIGASIESIMKGLNDPRLSVFFSPSTLEGHEGEYLGIRQGVDLPDKDGSPYTQYSTVNEAYVNANSSILLMTGAEAFFLKSEAALKGWNAGGSAKELYEAGVTESLAQHGQTAAASAYLADDTSTPSDYVDPSQADGAYDIAAVSSVTVAWDDAFTAEQQLEQIITQKWIAGFPEGMEAWAEVRRTGYPKIFPVKYNKSGGSIPDGTFINRLPYPDSEAGNNPEGYAEAVQKLGGEDTGGTPLWWQSK</sequence>
<keyword evidence="1" id="KW-0732">Signal</keyword>
<evidence type="ECO:0000313" key="2">
    <source>
        <dbReference type="EMBL" id="PWJ43262.1"/>
    </source>
</evidence>
<dbReference type="InterPro" id="IPR024302">
    <property type="entry name" value="SusD-like"/>
</dbReference>
<accession>A0A315ZD81</accession>
<reference evidence="2 3" key="1">
    <citation type="submission" date="2018-03" db="EMBL/GenBank/DDBJ databases">
        <title>Genomic Encyclopedia of Archaeal and Bacterial Type Strains, Phase II (KMG-II): from individual species to whole genera.</title>
        <authorList>
            <person name="Goeker M."/>
        </authorList>
    </citation>
    <scope>NUCLEOTIDE SEQUENCE [LARGE SCALE GENOMIC DNA]</scope>
    <source>
        <strain evidence="2 3">DSM 28229</strain>
    </source>
</reference>
<gene>
    <name evidence="2" type="ORF">BC781_102811</name>
</gene>
<dbReference type="EMBL" id="QGDO01000002">
    <property type="protein sequence ID" value="PWJ43262.1"/>
    <property type="molecule type" value="Genomic_DNA"/>
</dbReference>